<dbReference type="AlphaFoldDB" id="A0A177B1Y8"/>
<comment type="caution">
    <text evidence="1">The sequence shown here is derived from an EMBL/GenBank/DDBJ whole genome shotgun (WGS) entry which is preliminary data.</text>
</comment>
<reference evidence="1 2" key="1">
    <citation type="submission" date="2016-04" db="EMBL/GenBank/DDBJ databases">
        <title>The genome of Intoshia linei affirms orthonectids as highly simplified spiralians.</title>
        <authorList>
            <person name="Mikhailov K.V."/>
            <person name="Slusarev G.S."/>
            <person name="Nikitin M.A."/>
            <person name="Logacheva M.D."/>
            <person name="Penin A."/>
            <person name="Aleoshin V."/>
            <person name="Panchin Y.V."/>
        </authorList>
    </citation>
    <scope>NUCLEOTIDE SEQUENCE [LARGE SCALE GENOMIC DNA]</scope>
    <source>
        <strain evidence="1">Intl2013</strain>
        <tissue evidence="1">Whole animal</tissue>
    </source>
</reference>
<evidence type="ECO:0000313" key="2">
    <source>
        <dbReference type="Proteomes" id="UP000078046"/>
    </source>
</evidence>
<dbReference type="SUPFAM" id="SSF53098">
    <property type="entry name" value="Ribonuclease H-like"/>
    <property type="match status" value="1"/>
</dbReference>
<protein>
    <recommendedName>
        <fullName evidence="3">DUF659 domain-containing protein</fullName>
    </recommendedName>
</protein>
<accession>A0A177B1Y8</accession>
<dbReference type="InterPro" id="IPR012337">
    <property type="entry name" value="RNaseH-like_sf"/>
</dbReference>
<evidence type="ECO:0000313" key="1">
    <source>
        <dbReference type="EMBL" id="OAF67444.1"/>
    </source>
</evidence>
<sequence>MKRYFKSELISIMFDSWKNPVNSVRHVCVMLYINKKVFYWSSVEMEEQSGDKLYEHLNTIILELQNCGAKVLCCVSDNARNMQKIISIKKEFGRVVAQNTLKQAVIILKIISTQLMIIQKDEINVLDVICAFRKIYIEWFDEITSLLSISTINNLRNIWKNRWIMFEISNIGIIIRHFRYFFNYDSINMFTENSDLDDNIFNNWVEESNIQEKLALRLEISFEKLPVHNILFRML</sequence>
<dbReference type="Proteomes" id="UP000078046">
    <property type="component" value="Unassembled WGS sequence"/>
</dbReference>
<proteinExistence type="predicted"/>
<name>A0A177B1Y8_9BILA</name>
<organism evidence="1 2">
    <name type="scientific">Intoshia linei</name>
    <dbReference type="NCBI Taxonomy" id="1819745"/>
    <lineage>
        <taxon>Eukaryota</taxon>
        <taxon>Metazoa</taxon>
        <taxon>Spiralia</taxon>
        <taxon>Lophotrochozoa</taxon>
        <taxon>Mesozoa</taxon>
        <taxon>Orthonectida</taxon>
        <taxon>Rhopaluridae</taxon>
        <taxon>Intoshia</taxon>
    </lineage>
</organism>
<gene>
    <name evidence="1" type="ORF">A3Q56_04823</name>
</gene>
<keyword evidence="2" id="KW-1185">Reference proteome</keyword>
<evidence type="ECO:0008006" key="3">
    <source>
        <dbReference type="Google" id="ProtNLM"/>
    </source>
</evidence>
<dbReference type="EMBL" id="LWCA01000658">
    <property type="protein sequence ID" value="OAF67444.1"/>
    <property type="molecule type" value="Genomic_DNA"/>
</dbReference>